<dbReference type="VEuPathDB" id="VectorBase:SSCA009460"/>
<reference evidence="1 2" key="1">
    <citation type="journal article" date="2015" name="Parasit. Vectors">
        <title>Draft genome of the scabies mite.</title>
        <authorList>
            <person name="Rider S.D.Jr."/>
            <person name="Morgan M.S."/>
            <person name="Arlian L.G."/>
        </authorList>
    </citation>
    <scope>NUCLEOTIDE SEQUENCE [LARGE SCALE GENOMIC DNA]</scope>
    <source>
        <strain evidence="1">Arlian Lab</strain>
    </source>
</reference>
<dbReference type="Proteomes" id="UP000616769">
    <property type="component" value="Unassembled WGS sequence"/>
</dbReference>
<dbReference type="EMBL" id="JXLN01011469">
    <property type="protein sequence ID" value="KPM07301.1"/>
    <property type="molecule type" value="Genomic_DNA"/>
</dbReference>
<protein>
    <submittedName>
        <fullName evidence="1">Uncharacterized protein</fullName>
    </submittedName>
</protein>
<evidence type="ECO:0000313" key="2">
    <source>
        <dbReference type="Proteomes" id="UP000616769"/>
    </source>
</evidence>
<name>A0A132A8J6_SARSC</name>
<accession>A0A132A8J6</accession>
<proteinExistence type="predicted"/>
<sequence>MRHNDWNVSIGKKNENGGGESNKTKKAKKKAKKRINNLDFFDLVILVARIPEKKTKTKNNK</sequence>
<dbReference type="AlphaFoldDB" id="A0A132A8J6"/>
<organism evidence="1 2">
    <name type="scientific">Sarcoptes scabiei</name>
    <name type="common">Itch mite</name>
    <name type="synonym">Acarus scabiei</name>
    <dbReference type="NCBI Taxonomy" id="52283"/>
    <lineage>
        <taxon>Eukaryota</taxon>
        <taxon>Metazoa</taxon>
        <taxon>Ecdysozoa</taxon>
        <taxon>Arthropoda</taxon>
        <taxon>Chelicerata</taxon>
        <taxon>Arachnida</taxon>
        <taxon>Acari</taxon>
        <taxon>Acariformes</taxon>
        <taxon>Sarcoptiformes</taxon>
        <taxon>Astigmata</taxon>
        <taxon>Psoroptidia</taxon>
        <taxon>Sarcoptoidea</taxon>
        <taxon>Sarcoptidae</taxon>
        <taxon>Sarcoptinae</taxon>
        <taxon>Sarcoptes</taxon>
    </lineage>
</organism>
<comment type="caution">
    <text evidence="1">The sequence shown here is derived from an EMBL/GenBank/DDBJ whole genome shotgun (WGS) entry which is preliminary data.</text>
</comment>
<evidence type="ECO:0000313" key="1">
    <source>
        <dbReference type="EMBL" id="KPM07301.1"/>
    </source>
</evidence>
<gene>
    <name evidence="1" type="ORF">QR98_0057910</name>
</gene>